<feature type="compositionally biased region" description="Basic and acidic residues" evidence="7">
    <location>
        <begin position="452"/>
        <end position="479"/>
    </location>
</feature>
<organism evidence="11">
    <name type="scientific">freshwater metagenome</name>
    <dbReference type="NCBI Taxonomy" id="449393"/>
    <lineage>
        <taxon>unclassified sequences</taxon>
        <taxon>metagenomes</taxon>
        <taxon>ecological metagenomes</taxon>
    </lineage>
</organism>
<evidence type="ECO:0000256" key="1">
    <source>
        <dbReference type="ARBA" id="ARBA00000971"/>
    </source>
</evidence>
<dbReference type="GO" id="GO:0015031">
    <property type="term" value="P:protein transport"/>
    <property type="evidence" value="ECO:0007669"/>
    <property type="project" value="InterPro"/>
</dbReference>
<dbReference type="PANTHER" id="PTHR30560">
    <property type="entry name" value="TRIGGER FACTOR CHAPERONE AND PEPTIDYL-PROLYL CIS/TRANS ISOMERASE"/>
    <property type="match status" value="1"/>
</dbReference>
<dbReference type="InterPro" id="IPR008881">
    <property type="entry name" value="Trigger_fac_ribosome-bd_bac"/>
</dbReference>
<evidence type="ECO:0000313" key="10">
    <source>
        <dbReference type="EMBL" id="CAB4794981.1"/>
    </source>
</evidence>
<evidence type="ECO:0000256" key="4">
    <source>
        <dbReference type="ARBA" id="ARBA00023110"/>
    </source>
</evidence>
<evidence type="ECO:0000256" key="3">
    <source>
        <dbReference type="ARBA" id="ARBA00013194"/>
    </source>
</evidence>
<dbReference type="Pfam" id="PF05698">
    <property type="entry name" value="Trigger_C"/>
    <property type="match status" value="1"/>
</dbReference>
<dbReference type="InterPro" id="IPR046357">
    <property type="entry name" value="PPIase_dom_sf"/>
</dbReference>
<sequence>MSEQCSGGTTIHTLMKSTIEPAEGNKVKVIVQIDDAELEPSVAKAWREIAKEVRLPGFRPGKAPRKLLEQQFGSEYARSEALKQAVPEFYSQAVIEADVDVIAAPELEITEGEESGDVTFEAVVETRPLVQVAGYDGLRVEVPRASATQEEVDEQIDRMRGQYGELTEVERVAADSDYVTIDISGTQNGEEVEGLSVEDYLYLVGSGMVATEFDEHLVGAQAGDELDFDADHPDPEEEKVQFHLVVKNVKERVLPELTDEWVAETTEFESVQELRTDTQEGLSGAREQEARIAVRTNIGVELAKLVDIEAPDSLVNSEVQARLQNLAYQLQGRGIRIEDYLQMTGRDPEAFTAELKESSEEAVKVDLALRAVVLAEGIEVSEDEMDEEILSLIGEAELSLEEAREELRNGGQLSAVRSDLAKRKALEWLVERSEVVDTDGVVLPPELLALPEEEHSDHDHDHEGHDHDHDHDHAGHDHD</sequence>
<dbReference type="Gene3D" id="3.30.70.1050">
    <property type="entry name" value="Trigger factor ribosome-binding domain"/>
    <property type="match status" value="1"/>
</dbReference>
<reference evidence="11" key="1">
    <citation type="submission" date="2020-05" db="EMBL/GenBank/DDBJ databases">
        <authorList>
            <person name="Chiriac C."/>
            <person name="Salcher M."/>
            <person name="Ghai R."/>
            <person name="Kavagutti S V."/>
        </authorList>
    </citation>
    <scope>NUCLEOTIDE SEQUENCE</scope>
</reference>
<name>A0A6J7R6K1_9ZZZZ</name>
<evidence type="ECO:0000259" key="9">
    <source>
        <dbReference type="Pfam" id="PF05698"/>
    </source>
</evidence>
<dbReference type="HAMAP" id="MF_00303">
    <property type="entry name" value="Trigger_factor_Tig"/>
    <property type="match status" value="1"/>
</dbReference>
<keyword evidence="5" id="KW-0143">Chaperone</keyword>
<evidence type="ECO:0000313" key="11">
    <source>
        <dbReference type="EMBL" id="CAB5024379.1"/>
    </source>
</evidence>
<dbReference type="NCBIfam" id="TIGR00115">
    <property type="entry name" value="tig"/>
    <property type="match status" value="1"/>
</dbReference>
<evidence type="ECO:0000256" key="7">
    <source>
        <dbReference type="SAM" id="MobiDB-lite"/>
    </source>
</evidence>
<comment type="similarity">
    <text evidence="2">Belongs to the FKBP-type PPIase family. Tig subfamily.</text>
</comment>
<dbReference type="InterPro" id="IPR008880">
    <property type="entry name" value="Trigger_fac_C"/>
</dbReference>
<dbReference type="SUPFAM" id="SSF102735">
    <property type="entry name" value="Trigger factor ribosome-binding domain"/>
    <property type="match status" value="1"/>
</dbReference>
<gene>
    <name evidence="10" type="ORF">UFOPK3046_00178</name>
    <name evidence="11" type="ORF">UFOPK4173_00113</name>
</gene>
<feature type="domain" description="Trigger factor ribosome-binding bacterial" evidence="8">
    <location>
        <begin position="15"/>
        <end position="159"/>
    </location>
</feature>
<comment type="catalytic activity">
    <reaction evidence="1">
        <text>[protein]-peptidylproline (omega=180) = [protein]-peptidylproline (omega=0)</text>
        <dbReference type="Rhea" id="RHEA:16237"/>
        <dbReference type="Rhea" id="RHEA-COMP:10747"/>
        <dbReference type="Rhea" id="RHEA-COMP:10748"/>
        <dbReference type="ChEBI" id="CHEBI:83833"/>
        <dbReference type="ChEBI" id="CHEBI:83834"/>
        <dbReference type="EC" id="5.2.1.8"/>
    </reaction>
</comment>
<keyword evidence="4" id="KW-0697">Rotamase</keyword>
<dbReference type="SUPFAM" id="SSF54534">
    <property type="entry name" value="FKBP-like"/>
    <property type="match status" value="1"/>
</dbReference>
<evidence type="ECO:0000256" key="2">
    <source>
        <dbReference type="ARBA" id="ARBA00005464"/>
    </source>
</evidence>
<dbReference type="GO" id="GO:0051083">
    <property type="term" value="P:'de novo' cotranslational protein folding"/>
    <property type="evidence" value="ECO:0007669"/>
    <property type="project" value="TreeGrafter"/>
</dbReference>
<dbReference type="InterPro" id="IPR005215">
    <property type="entry name" value="Trig_fac"/>
</dbReference>
<dbReference type="InterPro" id="IPR027304">
    <property type="entry name" value="Trigger_fact/SurA_dom_sf"/>
</dbReference>
<dbReference type="Gene3D" id="1.10.3120.10">
    <property type="entry name" value="Trigger factor, C-terminal domain"/>
    <property type="match status" value="1"/>
</dbReference>
<dbReference type="EMBL" id="CAFBPW010000006">
    <property type="protein sequence ID" value="CAB5024379.1"/>
    <property type="molecule type" value="Genomic_DNA"/>
</dbReference>
<keyword evidence="6" id="KW-0413">Isomerase</keyword>
<evidence type="ECO:0000256" key="6">
    <source>
        <dbReference type="ARBA" id="ARBA00023235"/>
    </source>
</evidence>
<dbReference type="GO" id="GO:0044183">
    <property type="term" value="F:protein folding chaperone"/>
    <property type="evidence" value="ECO:0007669"/>
    <property type="project" value="TreeGrafter"/>
</dbReference>
<evidence type="ECO:0000259" key="8">
    <source>
        <dbReference type="Pfam" id="PF05697"/>
    </source>
</evidence>
<dbReference type="AlphaFoldDB" id="A0A6J7R6K1"/>
<dbReference type="EC" id="5.2.1.8" evidence="3"/>
<dbReference type="GO" id="GO:0043022">
    <property type="term" value="F:ribosome binding"/>
    <property type="evidence" value="ECO:0007669"/>
    <property type="project" value="TreeGrafter"/>
</dbReference>
<evidence type="ECO:0000256" key="5">
    <source>
        <dbReference type="ARBA" id="ARBA00023186"/>
    </source>
</evidence>
<proteinExistence type="inferred from homology"/>
<dbReference type="InterPro" id="IPR037041">
    <property type="entry name" value="Trigger_fac_C_sf"/>
</dbReference>
<dbReference type="Gene3D" id="3.10.50.40">
    <property type="match status" value="1"/>
</dbReference>
<dbReference type="GO" id="GO:0043335">
    <property type="term" value="P:protein unfolding"/>
    <property type="evidence" value="ECO:0007669"/>
    <property type="project" value="TreeGrafter"/>
</dbReference>
<dbReference type="InterPro" id="IPR036611">
    <property type="entry name" value="Trigger_fac_ribosome-bd_sf"/>
</dbReference>
<dbReference type="Pfam" id="PF05697">
    <property type="entry name" value="Trigger_N"/>
    <property type="match status" value="1"/>
</dbReference>
<feature type="domain" description="Trigger factor C-terminal" evidence="9">
    <location>
        <begin position="270"/>
        <end position="431"/>
    </location>
</feature>
<accession>A0A6J7R6K1</accession>
<dbReference type="GO" id="GO:0003755">
    <property type="term" value="F:peptidyl-prolyl cis-trans isomerase activity"/>
    <property type="evidence" value="ECO:0007669"/>
    <property type="project" value="UniProtKB-KW"/>
</dbReference>
<dbReference type="EMBL" id="CAFAAQ010000008">
    <property type="protein sequence ID" value="CAB4794981.1"/>
    <property type="molecule type" value="Genomic_DNA"/>
</dbReference>
<feature type="region of interest" description="Disordered" evidence="7">
    <location>
        <begin position="451"/>
        <end position="479"/>
    </location>
</feature>
<dbReference type="PANTHER" id="PTHR30560:SF3">
    <property type="entry name" value="TRIGGER FACTOR-LIKE PROTEIN TIG, CHLOROPLASTIC"/>
    <property type="match status" value="1"/>
</dbReference>
<protein>
    <recommendedName>
        <fullName evidence="3">peptidylprolyl isomerase</fullName>
        <ecNumber evidence="3">5.2.1.8</ecNumber>
    </recommendedName>
</protein>
<dbReference type="PIRSF" id="PIRSF003095">
    <property type="entry name" value="Trigger_factor"/>
    <property type="match status" value="1"/>
</dbReference>
<dbReference type="SUPFAM" id="SSF109998">
    <property type="entry name" value="Triger factor/SurA peptide-binding domain-like"/>
    <property type="match status" value="1"/>
</dbReference>